<dbReference type="PANTHER" id="PTHR30203:SF32">
    <property type="entry name" value="CATION EFFLUX SYSTEM PROTEIN CUSC"/>
    <property type="match status" value="1"/>
</dbReference>
<keyword evidence="2" id="KW-0564">Palmitate</keyword>
<keyword evidence="2" id="KW-0449">Lipoprotein</keyword>
<name>A0ABQ5YVJ8_9BURK</name>
<evidence type="ECO:0000313" key="4">
    <source>
        <dbReference type="Proteomes" id="UP001156664"/>
    </source>
</evidence>
<dbReference type="RefSeq" id="WP_284281645.1">
    <property type="nucleotide sequence ID" value="NZ_BSOJ01000020.1"/>
</dbReference>
<dbReference type="Pfam" id="PF02321">
    <property type="entry name" value="OEP"/>
    <property type="match status" value="2"/>
</dbReference>
<sequence>MSKAFKAQSGMALKRLSMASVVLLSACSTLAPTYQQPETAVTPNWPAGKAYAIDQPSGVAVSQITWKDLFKEDSIKQVIGMALQNNRDLKVSVLNVERAQALLGAQRAAYFPTISADGAGSRQKLPASVTNGRSTANTQYSGTVGLATYELDFFGKVRSLNDAALNTYLSTEQAQHSFQLALIADTAFAWYTLSADRARLALAQDTLKNQQTALDLIEKRFKLGVGTELDVNQARTTVESARADVARYTRLAAQDLNALNLLTAQPVPEKWLPKGELDDSTAMIDLKAGLPSDVLLRRPDVKAAEYQLKAANAKIGAARAAFFPSITLTGSYGSASNQLSNLFEAGTETWTFIPKISLPIFDGGRLQAYLDVSKIDQKIAVTNYQKAVETAFREVADALAAKGTLNTELQAQQNLVDASAASYKLSKARFEGGVDSYLQVLTAQQALYTAQQNLIATRLLKTSNLVTLYKVLGGSWGANS</sequence>
<dbReference type="Gene3D" id="2.20.200.10">
    <property type="entry name" value="Outer membrane efflux proteins (OEP)"/>
    <property type="match status" value="1"/>
</dbReference>
<keyword evidence="4" id="KW-1185">Reference proteome</keyword>
<accession>A0ABQ5YVJ8</accession>
<dbReference type="InterPro" id="IPR010131">
    <property type="entry name" value="MdtP/NodT-like"/>
</dbReference>
<comment type="similarity">
    <text evidence="1 2">Belongs to the outer membrane factor (OMF) (TC 1.B.17) family.</text>
</comment>
<evidence type="ECO:0000256" key="1">
    <source>
        <dbReference type="ARBA" id="ARBA00007613"/>
    </source>
</evidence>
<protein>
    <submittedName>
        <fullName evidence="3">AdeC/adeK/oprM family multidrug efflux complex outer membrane factor</fullName>
    </submittedName>
</protein>
<feature type="chain" id="PRO_5044986688" evidence="2">
    <location>
        <begin position="32"/>
        <end position="480"/>
    </location>
</feature>
<keyword evidence="2" id="KW-0812">Transmembrane</keyword>
<evidence type="ECO:0000313" key="3">
    <source>
        <dbReference type="EMBL" id="GLR26953.1"/>
    </source>
</evidence>
<proteinExistence type="inferred from homology"/>
<keyword evidence="2" id="KW-1134">Transmembrane beta strand</keyword>
<dbReference type="Gene3D" id="1.20.1600.10">
    <property type="entry name" value="Outer membrane efflux proteins (OEP)"/>
    <property type="match status" value="1"/>
</dbReference>
<dbReference type="Proteomes" id="UP001156664">
    <property type="component" value="Unassembled WGS sequence"/>
</dbReference>
<keyword evidence="2" id="KW-0472">Membrane</keyword>
<dbReference type="InterPro" id="IPR003423">
    <property type="entry name" value="OMP_efflux"/>
</dbReference>
<dbReference type="EMBL" id="BSOJ01000020">
    <property type="protein sequence ID" value="GLR26953.1"/>
    <property type="molecule type" value="Genomic_DNA"/>
</dbReference>
<evidence type="ECO:0000256" key="2">
    <source>
        <dbReference type="RuleBase" id="RU362097"/>
    </source>
</evidence>
<comment type="subcellular location">
    <subcellularLocation>
        <location evidence="2">Cell membrane</location>
        <topology evidence="2">Lipid-anchor</topology>
    </subcellularLocation>
</comment>
<comment type="caution">
    <text evidence="3">The sequence shown here is derived from an EMBL/GenBank/DDBJ whole genome shotgun (WGS) entry which is preliminary data.</text>
</comment>
<dbReference type="SUPFAM" id="SSF56954">
    <property type="entry name" value="Outer membrane efflux proteins (OEP)"/>
    <property type="match status" value="1"/>
</dbReference>
<dbReference type="NCBIfam" id="TIGR01845">
    <property type="entry name" value="outer_NodT"/>
    <property type="match status" value="1"/>
</dbReference>
<organism evidence="3 4">
    <name type="scientific">Limnobacter litoralis</name>
    <dbReference type="NCBI Taxonomy" id="481366"/>
    <lineage>
        <taxon>Bacteria</taxon>
        <taxon>Pseudomonadati</taxon>
        <taxon>Pseudomonadota</taxon>
        <taxon>Betaproteobacteria</taxon>
        <taxon>Burkholderiales</taxon>
        <taxon>Burkholderiaceae</taxon>
        <taxon>Limnobacter</taxon>
    </lineage>
</organism>
<reference evidence="4" key="1">
    <citation type="journal article" date="2019" name="Int. J. Syst. Evol. Microbiol.">
        <title>The Global Catalogue of Microorganisms (GCM) 10K type strain sequencing project: providing services to taxonomists for standard genome sequencing and annotation.</title>
        <authorList>
            <consortium name="The Broad Institute Genomics Platform"/>
            <consortium name="The Broad Institute Genome Sequencing Center for Infectious Disease"/>
            <person name="Wu L."/>
            <person name="Ma J."/>
        </authorList>
    </citation>
    <scope>NUCLEOTIDE SEQUENCE [LARGE SCALE GENOMIC DNA]</scope>
    <source>
        <strain evidence="4">NBRC 105857</strain>
    </source>
</reference>
<feature type="signal peptide" evidence="2">
    <location>
        <begin position="1"/>
        <end position="31"/>
    </location>
</feature>
<keyword evidence="2" id="KW-0732">Signal</keyword>
<dbReference type="PANTHER" id="PTHR30203">
    <property type="entry name" value="OUTER MEMBRANE CATION EFFLUX PROTEIN"/>
    <property type="match status" value="1"/>
</dbReference>
<dbReference type="PROSITE" id="PS51257">
    <property type="entry name" value="PROKAR_LIPOPROTEIN"/>
    <property type="match status" value="1"/>
</dbReference>
<gene>
    <name evidence="3" type="ORF">GCM10007875_20430</name>
</gene>